<evidence type="ECO:0000256" key="5">
    <source>
        <dbReference type="ARBA" id="ARBA00022737"/>
    </source>
</evidence>
<evidence type="ECO:0000256" key="8">
    <source>
        <dbReference type="ARBA" id="ARBA00049982"/>
    </source>
</evidence>
<keyword evidence="4" id="KW-0433">Leucine-rich repeat</keyword>
<name>A0A9P0IJT4_9DIPT</name>
<dbReference type="AlphaFoldDB" id="A0A9P0IJT4"/>
<dbReference type="Pfam" id="PF23602">
    <property type="entry name" value="CS_DNAAF11_C"/>
    <property type="match status" value="1"/>
</dbReference>
<accession>A0A9P0IJT4</accession>
<keyword evidence="5" id="KW-0677">Repeat</keyword>
<organism evidence="10 11">
    <name type="scientific">Chironomus riparius</name>
    <dbReference type="NCBI Taxonomy" id="315576"/>
    <lineage>
        <taxon>Eukaryota</taxon>
        <taxon>Metazoa</taxon>
        <taxon>Ecdysozoa</taxon>
        <taxon>Arthropoda</taxon>
        <taxon>Hexapoda</taxon>
        <taxon>Insecta</taxon>
        <taxon>Pterygota</taxon>
        <taxon>Neoptera</taxon>
        <taxon>Endopterygota</taxon>
        <taxon>Diptera</taxon>
        <taxon>Nematocera</taxon>
        <taxon>Chironomoidea</taxon>
        <taxon>Chironomidae</taxon>
        <taxon>Chironominae</taxon>
        <taxon>Chironomus</taxon>
    </lineage>
</organism>
<dbReference type="Gene3D" id="3.80.10.10">
    <property type="entry name" value="Ribonuclease Inhibitor"/>
    <property type="match status" value="1"/>
</dbReference>
<keyword evidence="7" id="KW-0966">Cell projection</keyword>
<comment type="subcellular location">
    <subcellularLocation>
        <location evidence="1">Cell projection</location>
        <location evidence="1">Cilium</location>
    </subcellularLocation>
    <subcellularLocation>
        <location evidence="2">Cytoplasm</location>
    </subcellularLocation>
</comment>
<dbReference type="PROSITE" id="PS51450">
    <property type="entry name" value="LRR"/>
    <property type="match status" value="2"/>
</dbReference>
<dbReference type="InterPro" id="IPR032675">
    <property type="entry name" value="LRR_dom_sf"/>
</dbReference>
<dbReference type="InterPro" id="IPR056496">
    <property type="entry name" value="CS_DNAAF11_C"/>
</dbReference>
<proteinExistence type="inferred from homology"/>
<dbReference type="GO" id="GO:0005929">
    <property type="term" value="C:cilium"/>
    <property type="evidence" value="ECO:0007669"/>
    <property type="project" value="UniProtKB-SubCell"/>
</dbReference>
<evidence type="ECO:0000256" key="2">
    <source>
        <dbReference type="ARBA" id="ARBA00004496"/>
    </source>
</evidence>
<sequence>MQSNLIEKIENLNKLKKLEYLNLAINNIEKIENLSQCESLQKLDLTLNFIGELTSVESLQSNIHLEELFLTGNPSTDYPCYRDYVIVAIPQLKHLDGKEVTRSERFKAQKNFDENRRQIIQLQAQYQISRDEQKLRVQNEIESMENVDLDDEEKLKEFWNMKTEHCPEMRKEIAEKSRLANRNNKVDINEHKKDKFIPKLFNDSGRPYCLNLPKLDFTFSDEIDRYELNLHVYKFLDTSLIDVDVQPNYVRITVKRKIFQMALNDEVRIDECSSKRSQITGHLLIVMPKLKMENAVTVKNDGKQKAIEMKPDKKCEKLKGTVDIRNICVDESEVPPLI</sequence>
<feature type="domain" description="Dynein axonemal assembly factor 11-like CS" evidence="9">
    <location>
        <begin position="171"/>
        <end position="289"/>
    </location>
</feature>
<dbReference type="GO" id="GO:0005737">
    <property type="term" value="C:cytoplasm"/>
    <property type="evidence" value="ECO:0007669"/>
    <property type="project" value="UniProtKB-SubCell"/>
</dbReference>
<keyword evidence="3" id="KW-0963">Cytoplasm</keyword>
<comment type="similarity">
    <text evidence="8">Belongs to the tilB family.</text>
</comment>
<dbReference type="PANTHER" id="PTHR18849">
    <property type="entry name" value="LEUCINE RICH REPEAT PROTEIN"/>
    <property type="match status" value="1"/>
</dbReference>
<reference evidence="10" key="2">
    <citation type="submission" date="2022-10" db="EMBL/GenBank/DDBJ databases">
        <authorList>
            <consortium name="ENA_rothamsted_submissions"/>
            <consortium name="culmorum"/>
            <person name="King R."/>
        </authorList>
    </citation>
    <scope>NUCLEOTIDE SEQUENCE</scope>
</reference>
<evidence type="ECO:0000256" key="1">
    <source>
        <dbReference type="ARBA" id="ARBA00004138"/>
    </source>
</evidence>
<dbReference type="Pfam" id="PF14580">
    <property type="entry name" value="LRR_9"/>
    <property type="match status" value="1"/>
</dbReference>
<keyword evidence="11" id="KW-1185">Reference proteome</keyword>
<keyword evidence="6" id="KW-0969">Cilium</keyword>
<gene>
    <name evidence="10" type="ORF">CHIRRI_LOCUS1001</name>
</gene>
<evidence type="ECO:0000256" key="6">
    <source>
        <dbReference type="ARBA" id="ARBA00023069"/>
    </source>
</evidence>
<dbReference type="EMBL" id="OU895877">
    <property type="protein sequence ID" value="CAH1709071.1"/>
    <property type="molecule type" value="Genomic_DNA"/>
</dbReference>
<dbReference type="GO" id="GO:0036158">
    <property type="term" value="P:outer dynein arm assembly"/>
    <property type="evidence" value="ECO:0007669"/>
    <property type="project" value="TreeGrafter"/>
</dbReference>
<evidence type="ECO:0000256" key="3">
    <source>
        <dbReference type="ARBA" id="ARBA00022490"/>
    </source>
</evidence>
<reference evidence="10" key="1">
    <citation type="submission" date="2022-01" db="EMBL/GenBank/DDBJ databases">
        <authorList>
            <person name="King R."/>
        </authorList>
    </citation>
    <scope>NUCLEOTIDE SEQUENCE</scope>
</reference>
<dbReference type="OrthoDB" id="419167at2759"/>
<evidence type="ECO:0000313" key="11">
    <source>
        <dbReference type="Proteomes" id="UP001153620"/>
    </source>
</evidence>
<dbReference type="PANTHER" id="PTHR18849:SF0">
    <property type="entry name" value="CILIA- AND FLAGELLA-ASSOCIATED PROTEIN 410-RELATED"/>
    <property type="match status" value="1"/>
</dbReference>
<dbReference type="SUPFAM" id="SSF52058">
    <property type="entry name" value="L domain-like"/>
    <property type="match status" value="1"/>
</dbReference>
<protein>
    <recommendedName>
        <fullName evidence="9">Dynein axonemal assembly factor 11-like CS domain-containing protein</fullName>
    </recommendedName>
</protein>
<evidence type="ECO:0000256" key="7">
    <source>
        <dbReference type="ARBA" id="ARBA00023273"/>
    </source>
</evidence>
<dbReference type="Proteomes" id="UP001153620">
    <property type="component" value="Chromosome 1"/>
</dbReference>
<dbReference type="InterPro" id="IPR001611">
    <property type="entry name" value="Leu-rich_rpt"/>
</dbReference>
<evidence type="ECO:0000259" key="9">
    <source>
        <dbReference type="Pfam" id="PF23602"/>
    </source>
</evidence>
<evidence type="ECO:0000256" key="4">
    <source>
        <dbReference type="ARBA" id="ARBA00022614"/>
    </source>
</evidence>
<evidence type="ECO:0000313" key="10">
    <source>
        <dbReference type="EMBL" id="CAH1709071.1"/>
    </source>
</evidence>